<feature type="transmembrane region" description="Helical" evidence="6">
    <location>
        <begin position="115"/>
        <end position="136"/>
    </location>
</feature>
<keyword evidence="2 6" id="KW-0812">Transmembrane</keyword>
<dbReference type="EMBL" id="AUSU01005438">
    <property type="protein sequence ID" value="EPS63509.1"/>
    <property type="molecule type" value="Genomic_DNA"/>
</dbReference>
<evidence type="ECO:0000256" key="5">
    <source>
        <dbReference type="ARBA" id="ARBA00044504"/>
    </source>
</evidence>
<name>S8C9A9_9LAMI</name>
<evidence type="ECO:0000256" key="4">
    <source>
        <dbReference type="ARBA" id="ARBA00023136"/>
    </source>
</evidence>
<evidence type="ECO:0000256" key="2">
    <source>
        <dbReference type="ARBA" id="ARBA00022692"/>
    </source>
</evidence>
<evidence type="ECO:0000256" key="1">
    <source>
        <dbReference type="ARBA" id="ARBA00004141"/>
    </source>
</evidence>
<sequence>EGTRWFAAAASVLIQASSGASYAFGIYSPILKSSQGYDQSTLDVVSVFKDVGANAGVISGFLYSAACRSVGSLEDEKSVWGPWVVHAVGAIQCFAGYFFLWLAVTGTIPKPRLELMYLFMFLAAHSQTFFNTANVVTAVRNFPDYSGTVVGIMK</sequence>
<organism evidence="8 9">
    <name type="scientific">Genlisea aurea</name>
    <dbReference type="NCBI Taxonomy" id="192259"/>
    <lineage>
        <taxon>Eukaryota</taxon>
        <taxon>Viridiplantae</taxon>
        <taxon>Streptophyta</taxon>
        <taxon>Embryophyta</taxon>
        <taxon>Tracheophyta</taxon>
        <taxon>Spermatophyta</taxon>
        <taxon>Magnoliopsida</taxon>
        <taxon>eudicotyledons</taxon>
        <taxon>Gunneridae</taxon>
        <taxon>Pentapetalae</taxon>
        <taxon>asterids</taxon>
        <taxon>lamiids</taxon>
        <taxon>Lamiales</taxon>
        <taxon>Lentibulariaceae</taxon>
        <taxon>Genlisea</taxon>
    </lineage>
</organism>
<comment type="subcellular location">
    <subcellularLocation>
        <location evidence="1">Membrane</location>
        <topology evidence="1">Multi-pass membrane protein</topology>
    </subcellularLocation>
</comment>
<dbReference type="PANTHER" id="PTHR21576">
    <property type="entry name" value="UNCHARACTERIZED NODULIN-LIKE PROTEIN"/>
    <property type="match status" value="1"/>
</dbReference>
<evidence type="ECO:0000256" key="3">
    <source>
        <dbReference type="ARBA" id="ARBA00022989"/>
    </source>
</evidence>
<evidence type="ECO:0000313" key="8">
    <source>
        <dbReference type="EMBL" id="EPS63509.1"/>
    </source>
</evidence>
<dbReference type="OrthoDB" id="410267at2759"/>
<dbReference type="InterPro" id="IPR010658">
    <property type="entry name" value="Nodulin-like"/>
</dbReference>
<keyword evidence="9" id="KW-1185">Reference proteome</keyword>
<comment type="similarity">
    <text evidence="5">Belongs to the major facilitator superfamily. Phosphate:H(+) symporter (TC 2.A.1.9) family.</text>
</comment>
<dbReference type="SUPFAM" id="SSF103473">
    <property type="entry name" value="MFS general substrate transporter"/>
    <property type="match status" value="1"/>
</dbReference>
<evidence type="ECO:0000259" key="7">
    <source>
        <dbReference type="Pfam" id="PF06813"/>
    </source>
</evidence>
<keyword evidence="4 6" id="KW-0472">Membrane</keyword>
<evidence type="ECO:0000256" key="6">
    <source>
        <dbReference type="SAM" id="Phobius"/>
    </source>
</evidence>
<dbReference type="AlphaFoldDB" id="S8C9A9"/>
<feature type="transmembrane region" description="Helical" evidence="6">
    <location>
        <begin position="83"/>
        <end position="103"/>
    </location>
</feature>
<feature type="non-terminal residue" evidence="8">
    <location>
        <position position="1"/>
    </location>
</feature>
<dbReference type="Proteomes" id="UP000015453">
    <property type="component" value="Unassembled WGS sequence"/>
</dbReference>
<dbReference type="InterPro" id="IPR036259">
    <property type="entry name" value="MFS_trans_sf"/>
</dbReference>
<dbReference type="PANTHER" id="PTHR21576:SF22">
    <property type="entry name" value="F25A4.25 PROTEIN"/>
    <property type="match status" value="1"/>
</dbReference>
<accession>S8C9A9</accession>
<proteinExistence type="inferred from homology"/>
<feature type="domain" description="Nodulin-like" evidence="7">
    <location>
        <begin position="4"/>
        <end position="154"/>
    </location>
</feature>
<dbReference type="Pfam" id="PF06813">
    <property type="entry name" value="Nodulin-like"/>
    <property type="match status" value="1"/>
</dbReference>
<gene>
    <name evidence="8" type="ORF">M569_11277</name>
</gene>
<evidence type="ECO:0000313" key="9">
    <source>
        <dbReference type="Proteomes" id="UP000015453"/>
    </source>
</evidence>
<feature type="non-terminal residue" evidence="8">
    <location>
        <position position="154"/>
    </location>
</feature>
<reference evidence="8 9" key="1">
    <citation type="journal article" date="2013" name="BMC Genomics">
        <title>The miniature genome of a carnivorous plant Genlisea aurea contains a low number of genes and short non-coding sequences.</title>
        <authorList>
            <person name="Leushkin E.V."/>
            <person name="Sutormin R.A."/>
            <person name="Nabieva E.R."/>
            <person name="Penin A.A."/>
            <person name="Kondrashov A.S."/>
            <person name="Logacheva M.D."/>
        </authorList>
    </citation>
    <scope>NUCLEOTIDE SEQUENCE [LARGE SCALE GENOMIC DNA]</scope>
</reference>
<protein>
    <recommendedName>
        <fullName evidence="7">Nodulin-like domain-containing protein</fullName>
    </recommendedName>
</protein>
<keyword evidence="3 6" id="KW-1133">Transmembrane helix</keyword>
<comment type="caution">
    <text evidence="8">The sequence shown here is derived from an EMBL/GenBank/DDBJ whole genome shotgun (WGS) entry which is preliminary data.</text>
</comment>
<dbReference type="GO" id="GO:0016020">
    <property type="term" value="C:membrane"/>
    <property type="evidence" value="ECO:0007669"/>
    <property type="project" value="UniProtKB-SubCell"/>
</dbReference>